<comment type="similarity">
    <text evidence="2 11">Belongs to the glypican family.</text>
</comment>
<keyword evidence="8" id="KW-0325">Glycoprotein</keyword>
<feature type="compositionally biased region" description="Basic and acidic residues" evidence="12">
    <location>
        <begin position="396"/>
        <end position="414"/>
    </location>
</feature>
<dbReference type="GO" id="GO:0016477">
    <property type="term" value="P:cell migration"/>
    <property type="evidence" value="ECO:0007669"/>
    <property type="project" value="TreeGrafter"/>
</dbReference>
<keyword evidence="5 13" id="KW-0732">Signal</keyword>
<dbReference type="OMA" id="XDESSGS"/>
<reference evidence="14" key="1">
    <citation type="submission" date="2022-11" db="UniProtKB">
        <authorList>
            <consortium name="EnsemblMetazoa"/>
        </authorList>
    </citation>
    <scope>IDENTIFICATION</scope>
</reference>
<evidence type="ECO:0000313" key="15">
    <source>
        <dbReference type="Proteomes" id="UP000887568"/>
    </source>
</evidence>
<evidence type="ECO:0000256" key="8">
    <source>
        <dbReference type="ARBA" id="ARBA00023180"/>
    </source>
</evidence>
<dbReference type="GO" id="GO:0045202">
    <property type="term" value="C:synapse"/>
    <property type="evidence" value="ECO:0007669"/>
    <property type="project" value="TreeGrafter"/>
</dbReference>
<evidence type="ECO:0000256" key="4">
    <source>
        <dbReference type="ARBA" id="ARBA00022622"/>
    </source>
</evidence>
<dbReference type="Proteomes" id="UP000887568">
    <property type="component" value="Unplaced"/>
</dbReference>
<dbReference type="GO" id="GO:1905475">
    <property type="term" value="P:regulation of protein localization to membrane"/>
    <property type="evidence" value="ECO:0007669"/>
    <property type="project" value="TreeGrafter"/>
</dbReference>
<keyword evidence="7" id="KW-0472">Membrane</keyword>
<evidence type="ECO:0000256" key="7">
    <source>
        <dbReference type="ARBA" id="ARBA00023136"/>
    </source>
</evidence>
<evidence type="ECO:0000256" key="13">
    <source>
        <dbReference type="SAM" id="SignalP"/>
    </source>
</evidence>
<evidence type="ECO:0008006" key="16">
    <source>
        <dbReference type="Google" id="ProtNLM"/>
    </source>
</evidence>
<proteinExistence type="inferred from homology"/>
<keyword evidence="6" id="KW-0654">Proteoglycan</keyword>
<organism evidence="14 15">
    <name type="scientific">Patiria miniata</name>
    <name type="common">Bat star</name>
    <name type="synonym">Asterina miniata</name>
    <dbReference type="NCBI Taxonomy" id="46514"/>
    <lineage>
        <taxon>Eukaryota</taxon>
        <taxon>Metazoa</taxon>
        <taxon>Echinodermata</taxon>
        <taxon>Eleutherozoa</taxon>
        <taxon>Asterozoa</taxon>
        <taxon>Asteroidea</taxon>
        <taxon>Valvatacea</taxon>
        <taxon>Valvatida</taxon>
        <taxon>Asterinidae</taxon>
        <taxon>Patiria</taxon>
    </lineage>
</organism>
<comment type="subcellular location">
    <subcellularLocation>
        <location evidence="1">Cell membrane</location>
        <topology evidence="1">Lipid-anchor</topology>
        <topology evidence="1">GPI-anchor</topology>
    </subcellularLocation>
</comment>
<dbReference type="GO" id="GO:0009986">
    <property type="term" value="C:cell surface"/>
    <property type="evidence" value="ECO:0007669"/>
    <property type="project" value="TreeGrafter"/>
</dbReference>
<evidence type="ECO:0000256" key="10">
    <source>
        <dbReference type="ARBA" id="ARBA00023288"/>
    </source>
</evidence>
<dbReference type="InterPro" id="IPR001863">
    <property type="entry name" value="Glypican"/>
</dbReference>
<evidence type="ECO:0000256" key="9">
    <source>
        <dbReference type="ARBA" id="ARBA00023207"/>
    </source>
</evidence>
<evidence type="ECO:0000256" key="6">
    <source>
        <dbReference type="ARBA" id="ARBA00022974"/>
    </source>
</evidence>
<sequence>MALSLDFILSVGTILTVFSGFSTALSGQNGCADVRDAYQNKGFSTNEVPDFAVSGDHLRICQKSFTCCTADMEEKLSQTSSTDFRDIVYQKSSTSRDYFVRRAERFDNFFKELIDRGQADLRRMFTETYGSLYQQNSEFFDELFENFRRYYHGSDLDLADTMQDFFTELLQRMFVLLNSNYEYSEDFWECVAEHTDDLEPFGDVPNKLTSHIKRAFIVARTFVQGLVVGREVLSQVSEVTPTEECQKSLMRMSYCPHCRGLPSTKPCYNLCLNTLKGCLAEQAELDAAWNNYIDAMLSLVDRLEGPVNIEVVMEPIDIRISEAIMNMQENAITVTNKVFTGCGKPRLKPRLTKREADTDEAAAPVADIAVPVGAVDDDIQIDEAAAGEQEPEEEREAAGERPADDEREAAEQERTAAGQRGSSQRAPSNRRQRQRGRGQDRGSPSRTTATDTTPTMEKLVRDVRSNIRDTKGFWTLLPYMFCDDVAADVTVNDLCWNGHSKGSYIHPPVGNGIANQVDNPEVPMETSPPNFLINKHITALRTITSRLNGAFNGEDVEWVDTGTGSGSGSGSGSGDTEEGGNGGGNGNIGGNGNNEVGFTEVEDPKYRPTRKPQGDGATSLHVSYASRWLLCVCATTIFTLRLLW</sequence>
<evidence type="ECO:0000256" key="5">
    <source>
        <dbReference type="ARBA" id="ARBA00022729"/>
    </source>
</evidence>
<evidence type="ECO:0000256" key="2">
    <source>
        <dbReference type="ARBA" id="ARBA00010260"/>
    </source>
</evidence>
<dbReference type="EnsemblMetazoa" id="XM_038194041.1">
    <property type="protein sequence ID" value="XP_038049969.1"/>
    <property type="gene ID" value="LOC119723421"/>
</dbReference>
<feature type="region of interest" description="Disordered" evidence="12">
    <location>
        <begin position="384"/>
        <end position="460"/>
    </location>
</feature>
<keyword evidence="4" id="KW-0336">GPI-anchor</keyword>
<accession>A0A913ZES0</accession>
<dbReference type="AlphaFoldDB" id="A0A913ZES0"/>
<feature type="chain" id="PRO_5037962352" description="Glypican-6" evidence="13">
    <location>
        <begin position="25"/>
        <end position="644"/>
    </location>
</feature>
<evidence type="ECO:0000256" key="12">
    <source>
        <dbReference type="SAM" id="MobiDB-lite"/>
    </source>
</evidence>
<feature type="compositionally biased region" description="Low complexity" evidence="12">
    <location>
        <begin position="441"/>
        <end position="455"/>
    </location>
</feature>
<dbReference type="OrthoDB" id="10010764at2759"/>
<name>A0A913ZES0_PATMI</name>
<evidence type="ECO:0000313" key="14">
    <source>
        <dbReference type="EnsemblMetazoa" id="XP_038049969.1"/>
    </source>
</evidence>
<keyword evidence="3" id="KW-1003">Cell membrane</keyword>
<dbReference type="GO" id="GO:0009966">
    <property type="term" value="P:regulation of signal transduction"/>
    <property type="evidence" value="ECO:0007669"/>
    <property type="project" value="InterPro"/>
</dbReference>
<feature type="region of interest" description="Disordered" evidence="12">
    <location>
        <begin position="558"/>
        <end position="599"/>
    </location>
</feature>
<keyword evidence="15" id="KW-1185">Reference proteome</keyword>
<dbReference type="PANTHER" id="PTHR10822">
    <property type="entry name" value="GLYPICAN"/>
    <property type="match status" value="1"/>
</dbReference>
<dbReference type="GO" id="GO:0098552">
    <property type="term" value="C:side of membrane"/>
    <property type="evidence" value="ECO:0007669"/>
    <property type="project" value="UniProtKB-KW"/>
</dbReference>
<dbReference type="RefSeq" id="XP_038049969.1">
    <property type="nucleotide sequence ID" value="XM_038194041.1"/>
</dbReference>
<dbReference type="GO" id="GO:0005576">
    <property type="term" value="C:extracellular region"/>
    <property type="evidence" value="ECO:0007669"/>
    <property type="project" value="TreeGrafter"/>
</dbReference>
<feature type="compositionally biased region" description="Gly residues" evidence="12">
    <location>
        <begin position="563"/>
        <end position="592"/>
    </location>
</feature>
<evidence type="ECO:0000256" key="1">
    <source>
        <dbReference type="ARBA" id="ARBA00004609"/>
    </source>
</evidence>
<dbReference type="PANTHER" id="PTHR10822:SF30">
    <property type="entry name" value="DALLY-LIKE, ISOFORM A"/>
    <property type="match status" value="1"/>
</dbReference>
<dbReference type="GO" id="GO:0005886">
    <property type="term" value="C:plasma membrane"/>
    <property type="evidence" value="ECO:0007669"/>
    <property type="project" value="UniProtKB-SubCell"/>
</dbReference>
<feature type="compositionally biased region" description="Low complexity" evidence="12">
    <location>
        <begin position="415"/>
        <end position="427"/>
    </location>
</feature>
<keyword evidence="9" id="KW-0357">Heparan sulfate</keyword>
<dbReference type="Pfam" id="PF01153">
    <property type="entry name" value="Glypican"/>
    <property type="match status" value="2"/>
</dbReference>
<evidence type="ECO:0000256" key="11">
    <source>
        <dbReference type="RuleBase" id="RU003518"/>
    </source>
</evidence>
<dbReference type="GeneID" id="119723421"/>
<evidence type="ECO:0000256" key="3">
    <source>
        <dbReference type="ARBA" id="ARBA00022475"/>
    </source>
</evidence>
<feature type="signal peptide" evidence="13">
    <location>
        <begin position="1"/>
        <end position="24"/>
    </location>
</feature>
<protein>
    <recommendedName>
        <fullName evidence="16">Glypican-6</fullName>
    </recommendedName>
</protein>
<keyword evidence="10" id="KW-0449">Lipoprotein</keyword>